<dbReference type="GO" id="GO:0046983">
    <property type="term" value="F:protein dimerization activity"/>
    <property type="evidence" value="ECO:0007669"/>
    <property type="project" value="InterPro"/>
</dbReference>
<organism evidence="10 11">
    <name type="scientific">Canna indica</name>
    <name type="common">Indian-shot</name>
    <dbReference type="NCBI Taxonomy" id="4628"/>
    <lineage>
        <taxon>Eukaryota</taxon>
        <taxon>Viridiplantae</taxon>
        <taxon>Streptophyta</taxon>
        <taxon>Embryophyta</taxon>
        <taxon>Tracheophyta</taxon>
        <taxon>Spermatophyta</taxon>
        <taxon>Magnoliopsida</taxon>
        <taxon>Liliopsida</taxon>
        <taxon>Zingiberales</taxon>
        <taxon>Cannaceae</taxon>
        <taxon>Canna</taxon>
    </lineage>
</organism>
<evidence type="ECO:0000256" key="6">
    <source>
        <dbReference type="ARBA" id="ARBA00023163"/>
    </source>
</evidence>
<dbReference type="PROSITE" id="PS50888">
    <property type="entry name" value="BHLH"/>
    <property type="match status" value="1"/>
</dbReference>
<dbReference type="Proteomes" id="UP001327560">
    <property type="component" value="Chromosome 8"/>
</dbReference>
<dbReference type="AlphaFoldDB" id="A0AAQ3L6E5"/>
<dbReference type="Gene3D" id="4.10.280.10">
    <property type="entry name" value="Helix-loop-helix DNA-binding domain"/>
    <property type="match status" value="1"/>
</dbReference>
<evidence type="ECO:0000313" key="10">
    <source>
        <dbReference type="EMBL" id="WOL17762.1"/>
    </source>
</evidence>
<comment type="subunit">
    <text evidence="3">Homodimer.</text>
</comment>
<feature type="region of interest" description="Disordered" evidence="8">
    <location>
        <begin position="279"/>
        <end position="308"/>
    </location>
</feature>
<dbReference type="GO" id="GO:0005634">
    <property type="term" value="C:nucleus"/>
    <property type="evidence" value="ECO:0007669"/>
    <property type="project" value="UniProtKB-SubCell"/>
</dbReference>
<evidence type="ECO:0000256" key="1">
    <source>
        <dbReference type="ARBA" id="ARBA00004123"/>
    </source>
</evidence>
<keyword evidence="5" id="KW-0238">DNA-binding</keyword>
<evidence type="ECO:0000256" key="3">
    <source>
        <dbReference type="ARBA" id="ARBA00011738"/>
    </source>
</evidence>
<dbReference type="FunFam" id="4.10.280.10:FF:000032">
    <property type="entry name" value="Transcription factor bHLH123 family"/>
    <property type="match status" value="1"/>
</dbReference>
<keyword evidence="4" id="KW-0805">Transcription regulation</keyword>
<evidence type="ECO:0000256" key="2">
    <source>
        <dbReference type="ARBA" id="ARBA00005510"/>
    </source>
</evidence>
<dbReference type="InterPro" id="IPR045239">
    <property type="entry name" value="bHLH95_bHLH"/>
</dbReference>
<dbReference type="GO" id="GO:0000981">
    <property type="term" value="F:DNA-binding transcription factor activity, RNA polymerase II-specific"/>
    <property type="evidence" value="ECO:0007669"/>
    <property type="project" value="TreeGrafter"/>
</dbReference>
<dbReference type="PANTHER" id="PTHR16223">
    <property type="entry name" value="TRANSCRIPTION FACTOR BHLH83-RELATED"/>
    <property type="match status" value="1"/>
</dbReference>
<feature type="compositionally biased region" description="Low complexity" evidence="8">
    <location>
        <begin position="236"/>
        <end position="246"/>
    </location>
</feature>
<feature type="region of interest" description="Disordered" evidence="8">
    <location>
        <begin position="236"/>
        <end position="262"/>
    </location>
</feature>
<evidence type="ECO:0000256" key="7">
    <source>
        <dbReference type="ARBA" id="ARBA00023242"/>
    </source>
</evidence>
<dbReference type="SUPFAM" id="SSF47459">
    <property type="entry name" value="HLH, helix-loop-helix DNA-binding domain"/>
    <property type="match status" value="1"/>
</dbReference>
<evidence type="ECO:0000256" key="8">
    <source>
        <dbReference type="SAM" id="MobiDB-lite"/>
    </source>
</evidence>
<dbReference type="GO" id="GO:0000978">
    <property type="term" value="F:RNA polymerase II cis-regulatory region sequence-specific DNA binding"/>
    <property type="evidence" value="ECO:0007669"/>
    <property type="project" value="TreeGrafter"/>
</dbReference>
<dbReference type="InterPro" id="IPR036638">
    <property type="entry name" value="HLH_DNA-bd_sf"/>
</dbReference>
<feature type="domain" description="BHLH" evidence="9">
    <location>
        <begin position="302"/>
        <end position="351"/>
    </location>
</feature>
<name>A0AAQ3L6E5_9LILI</name>
<feature type="compositionally biased region" description="Basic and acidic residues" evidence="8">
    <location>
        <begin position="287"/>
        <end position="302"/>
    </location>
</feature>
<keyword evidence="6" id="KW-0804">Transcription</keyword>
<gene>
    <name evidence="10" type="ORF">Cni_G26555</name>
</gene>
<dbReference type="InterPro" id="IPR011598">
    <property type="entry name" value="bHLH_dom"/>
</dbReference>
<keyword evidence="7" id="KW-0539">Nucleus</keyword>
<sequence length="424" mass="46412">MADQFQAGSYTSGNWWSTAARHPTAGFVDGVSCSTELAAYNWAPGAAASEMFEAKSRSSCDESPVSISNSSVTFQDHNQNSHVSAGPLITGLMLDAAPQAVEFGLASPSVEWSHAFFGRSENNVHGFLQEDLIARTYGAQRDSGIESNQIYNRGFLQDHIDSFPLLPSSGAGLPYTALNGLLEHDGRLHNLYDDAQATNNYKPSIESPPEFIKASAELKQPPLQFSNETPFWNPTAASSTATQAHSNLHHERRPPQPVFKNQSSSYSCNNLIAVKNNTSEVGGSSAMEKRNGSEPAIKKPRMETPSPLPTFKVRKEKLGDRITALQQLVSPFGKTDTASVLHEATEYIKFLHDQVRVLSAPYLKNGNQMQQVKSLNTSKDSEGVIQHQDLRSRGLCLVPVSSTFAVANEMHTDFWTPSFMGTFR</sequence>
<accession>A0AAQ3L6E5</accession>
<evidence type="ECO:0000259" key="9">
    <source>
        <dbReference type="PROSITE" id="PS50888"/>
    </source>
</evidence>
<protein>
    <submittedName>
        <fullName evidence="10">Transcription factor bHLH112-like</fullName>
    </submittedName>
</protein>
<proteinExistence type="inferred from homology"/>
<keyword evidence="11" id="KW-1185">Reference proteome</keyword>
<dbReference type="EMBL" id="CP136897">
    <property type="protein sequence ID" value="WOL17762.1"/>
    <property type="molecule type" value="Genomic_DNA"/>
</dbReference>
<evidence type="ECO:0000256" key="5">
    <source>
        <dbReference type="ARBA" id="ARBA00023125"/>
    </source>
</evidence>
<dbReference type="InterPro" id="IPR045843">
    <property type="entry name" value="IND-like"/>
</dbReference>
<dbReference type="PANTHER" id="PTHR16223:SF185">
    <property type="entry name" value="OS04G0631600 PROTEIN"/>
    <property type="match status" value="1"/>
</dbReference>
<evidence type="ECO:0000256" key="4">
    <source>
        <dbReference type="ARBA" id="ARBA00023015"/>
    </source>
</evidence>
<evidence type="ECO:0000313" key="11">
    <source>
        <dbReference type="Proteomes" id="UP001327560"/>
    </source>
</evidence>
<reference evidence="10 11" key="1">
    <citation type="submission" date="2023-10" db="EMBL/GenBank/DDBJ databases">
        <title>Chromosome-scale genome assembly provides insights into flower coloration mechanisms of Canna indica.</title>
        <authorList>
            <person name="Li C."/>
        </authorList>
    </citation>
    <scope>NUCLEOTIDE SEQUENCE [LARGE SCALE GENOMIC DNA]</scope>
    <source>
        <tissue evidence="10">Flower</tissue>
    </source>
</reference>
<comment type="subcellular location">
    <subcellularLocation>
        <location evidence="1">Nucleus</location>
    </subcellularLocation>
</comment>
<dbReference type="CDD" id="cd11393">
    <property type="entry name" value="bHLH_AtbHLH_like"/>
    <property type="match status" value="1"/>
</dbReference>
<comment type="similarity">
    <text evidence="2">Belongs to the bHLH protein family.</text>
</comment>